<dbReference type="SMART" id="SM00283">
    <property type="entry name" value="MA"/>
    <property type="match status" value="1"/>
</dbReference>
<evidence type="ECO:0000256" key="7">
    <source>
        <dbReference type="ARBA" id="ARBA00023224"/>
    </source>
</evidence>
<dbReference type="SUPFAM" id="SSF58104">
    <property type="entry name" value="Methyl-accepting chemotaxis protein (MCP) signaling domain"/>
    <property type="match status" value="1"/>
</dbReference>
<dbReference type="PANTHER" id="PTHR32089:SF112">
    <property type="entry name" value="LYSOZYME-LIKE PROTEIN-RELATED"/>
    <property type="match status" value="1"/>
</dbReference>
<dbReference type="PROSITE" id="PS50113">
    <property type="entry name" value="PAC"/>
    <property type="match status" value="1"/>
</dbReference>
<keyword evidence="3" id="KW-0488">Methylation</keyword>
<dbReference type="SUPFAM" id="SSF55785">
    <property type="entry name" value="PYP-like sensor domain (PAS domain)"/>
    <property type="match status" value="1"/>
</dbReference>
<dbReference type="Gene3D" id="3.30.450.20">
    <property type="entry name" value="PAS domain"/>
    <property type="match status" value="1"/>
</dbReference>
<dbReference type="Proteomes" id="UP000545074">
    <property type="component" value="Unassembled WGS sequence"/>
</dbReference>
<feature type="coiled-coil region" evidence="9">
    <location>
        <begin position="3"/>
        <end position="30"/>
    </location>
</feature>
<evidence type="ECO:0000256" key="5">
    <source>
        <dbReference type="ARBA" id="ARBA00022989"/>
    </source>
</evidence>
<dbReference type="InterPro" id="IPR000700">
    <property type="entry name" value="PAS-assoc_C"/>
</dbReference>
<dbReference type="Gene3D" id="1.10.287.950">
    <property type="entry name" value="Methyl-accepting chemotaxis protein"/>
    <property type="match status" value="1"/>
</dbReference>
<evidence type="ECO:0000256" key="9">
    <source>
        <dbReference type="SAM" id="Coils"/>
    </source>
</evidence>
<reference evidence="12 13" key="1">
    <citation type="submission" date="2020-07" db="EMBL/GenBank/DDBJ databases">
        <title>Diversity of carbapenemase encoding genes among Pseudomonas putida group clinical isolates in a tertiary Brazilian hospital.</title>
        <authorList>
            <person name="Alberto-Lei F."/>
            <person name="Nodari C.S."/>
            <person name="Streling A.P."/>
            <person name="Paulino J.T."/>
            <person name="Bessa-Neto F.O."/>
            <person name="Cayo R."/>
            <person name="Gales A.C."/>
        </authorList>
    </citation>
    <scope>NUCLEOTIDE SEQUENCE [LARGE SCALE GENOMIC DNA]</scope>
    <source>
        <strain evidence="12 13">12815</strain>
    </source>
</reference>
<evidence type="ECO:0000256" key="6">
    <source>
        <dbReference type="ARBA" id="ARBA00023136"/>
    </source>
</evidence>
<dbReference type="Pfam" id="PF00015">
    <property type="entry name" value="MCPsignal"/>
    <property type="match status" value="1"/>
</dbReference>
<evidence type="ECO:0000256" key="4">
    <source>
        <dbReference type="ARBA" id="ARBA00022692"/>
    </source>
</evidence>
<keyword evidence="4" id="KW-0812">Transmembrane</keyword>
<dbReference type="EMBL" id="JACGCX010000014">
    <property type="protein sequence ID" value="MBA6099243.1"/>
    <property type="molecule type" value="Genomic_DNA"/>
</dbReference>
<evidence type="ECO:0000259" key="10">
    <source>
        <dbReference type="PROSITE" id="PS50111"/>
    </source>
</evidence>
<sequence>MFNRHLKTALAAQQAELVQLRQRLAELEQGAMLRLDGQNRIAECTAGFAQALGAAPGDVVGMPLQHWLAAPGLESQALLEALLRSTAMIQFGLDGKVQAANPMFLAAMGYRLEQLVGQHHRIFCDAKETASAEYTAFWRTLNAGRYVTGRFRRIDSQGREIWLEASYNPVHDASGKLVKVVKFATVVTAQVEREQAVRQAANMALDISRRTDASASDGVTVMQGMQQAMQNVASQLHCAGDTIAALGQQSTVISTIVQTIGAIASQTNLLALNAAIEAARAGDQGRGFAVVADEVRKLAGRTSTATAEIDAVVAHNHLLANQAVSEVERSRQEAANAVDFVTQASTAIGGIQVGARQVVAAVGRVSEDL</sequence>
<dbReference type="InterPro" id="IPR013655">
    <property type="entry name" value="PAS_fold_3"/>
</dbReference>
<dbReference type="PROSITE" id="PS50111">
    <property type="entry name" value="CHEMOTAXIS_TRANSDUC_2"/>
    <property type="match status" value="1"/>
</dbReference>
<dbReference type="AlphaFoldDB" id="A0A7W2KIP6"/>
<protein>
    <submittedName>
        <fullName evidence="12">PAS domain-containing methyl-accepting chemotaxis protein</fullName>
    </submittedName>
</protein>
<evidence type="ECO:0000256" key="8">
    <source>
        <dbReference type="PROSITE-ProRule" id="PRU00284"/>
    </source>
</evidence>
<evidence type="ECO:0000313" key="13">
    <source>
        <dbReference type="Proteomes" id="UP000545074"/>
    </source>
</evidence>
<dbReference type="PANTHER" id="PTHR32089">
    <property type="entry name" value="METHYL-ACCEPTING CHEMOTAXIS PROTEIN MCPB"/>
    <property type="match status" value="1"/>
</dbReference>
<dbReference type="GO" id="GO:0005886">
    <property type="term" value="C:plasma membrane"/>
    <property type="evidence" value="ECO:0007669"/>
    <property type="project" value="UniProtKB-SubCell"/>
</dbReference>
<keyword evidence="6" id="KW-0472">Membrane</keyword>
<comment type="subcellular location">
    <subcellularLocation>
        <location evidence="1">Cell membrane</location>
    </subcellularLocation>
</comment>
<evidence type="ECO:0000256" key="1">
    <source>
        <dbReference type="ARBA" id="ARBA00004236"/>
    </source>
</evidence>
<accession>A0A7W2KIP6</accession>
<dbReference type="Pfam" id="PF08447">
    <property type="entry name" value="PAS_3"/>
    <property type="match status" value="1"/>
</dbReference>
<evidence type="ECO:0000259" key="11">
    <source>
        <dbReference type="PROSITE" id="PS50113"/>
    </source>
</evidence>
<evidence type="ECO:0000313" key="12">
    <source>
        <dbReference type="EMBL" id="MBA6099243.1"/>
    </source>
</evidence>
<dbReference type="InterPro" id="IPR035965">
    <property type="entry name" value="PAS-like_dom_sf"/>
</dbReference>
<keyword evidence="9" id="KW-0175">Coiled coil</keyword>
<dbReference type="GO" id="GO:0006935">
    <property type="term" value="P:chemotaxis"/>
    <property type="evidence" value="ECO:0007669"/>
    <property type="project" value="UniProtKB-ARBA"/>
</dbReference>
<keyword evidence="2" id="KW-1003">Cell membrane</keyword>
<proteinExistence type="predicted"/>
<evidence type="ECO:0000256" key="2">
    <source>
        <dbReference type="ARBA" id="ARBA00022475"/>
    </source>
</evidence>
<comment type="caution">
    <text evidence="12">The sequence shown here is derived from an EMBL/GenBank/DDBJ whole genome shotgun (WGS) entry which is preliminary data.</text>
</comment>
<keyword evidence="7 8" id="KW-0807">Transducer</keyword>
<dbReference type="InterPro" id="IPR001610">
    <property type="entry name" value="PAC"/>
</dbReference>
<dbReference type="CDD" id="cd00130">
    <property type="entry name" value="PAS"/>
    <property type="match status" value="1"/>
</dbReference>
<dbReference type="InterPro" id="IPR004089">
    <property type="entry name" value="MCPsignal_dom"/>
</dbReference>
<gene>
    <name evidence="12" type="ORF">H4C80_19270</name>
</gene>
<evidence type="ECO:0000256" key="3">
    <source>
        <dbReference type="ARBA" id="ARBA00022481"/>
    </source>
</evidence>
<dbReference type="GO" id="GO:0007165">
    <property type="term" value="P:signal transduction"/>
    <property type="evidence" value="ECO:0007669"/>
    <property type="project" value="UniProtKB-KW"/>
</dbReference>
<feature type="domain" description="PAC" evidence="11">
    <location>
        <begin position="147"/>
        <end position="199"/>
    </location>
</feature>
<organism evidence="12 13">
    <name type="scientific">Pseudomonas juntendi</name>
    <dbReference type="NCBI Taxonomy" id="2666183"/>
    <lineage>
        <taxon>Bacteria</taxon>
        <taxon>Pseudomonadati</taxon>
        <taxon>Pseudomonadota</taxon>
        <taxon>Gammaproteobacteria</taxon>
        <taxon>Pseudomonadales</taxon>
        <taxon>Pseudomonadaceae</taxon>
        <taxon>Pseudomonas</taxon>
    </lineage>
</organism>
<feature type="domain" description="Methyl-accepting transducer" evidence="10">
    <location>
        <begin position="195"/>
        <end position="369"/>
    </location>
</feature>
<dbReference type="NCBIfam" id="TIGR00229">
    <property type="entry name" value="sensory_box"/>
    <property type="match status" value="1"/>
</dbReference>
<keyword evidence="5" id="KW-1133">Transmembrane helix</keyword>
<dbReference type="InterPro" id="IPR000014">
    <property type="entry name" value="PAS"/>
</dbReference>
<dbReference type="SMART" id="SM00086">
    <property type="entry name" value="PAC"/>
    <property type="match status" value="1"/>
</dbReference>
<name>A0A7W2KIP6_9PSED</name>